<dbReference type="InterPro" id="IPR008928">
    <property type="entry name" value="6-hairpin_glycosidase_sf"/>
</dbReference>
<dbReference type="PANTHER" id="PTHR31084:SF0">
    <property type="entry name" value="ALPHA-L-FUCOSIDASE 2"/>
    <property type="match status" value="1"/>
</dbReference>
<dbReference type="SUPFAM" id="SSF48208">
    <property type="entry name" value="Six-hairpin glycosidases"/>
    <property type="match status" value="1"/>
</dbReference>
<evidence type="ECO:0000313" key="4">
    <source>
        <dbReference type="Proteomes" id="UP000032544"/>
    </source>
</evidence>
<evidence type="ECO:0008006" key="5">
    <source>
        <dbReference type="Google" id="ProtNLM"/>
    </source>
</evidence>
<feature type="domain" description="Alpha fucosidase A-like C-terminal" evidence="1">
    <location>
        <begin position="639"/>
        <end position="729"/>
    </location>
</feature>
<proteinExistence type="predicted"/>
<evidence type="ECO:0000313" key="3">
    <source>
        <dbReference type="EMBL" id="KJF43565.1"/>
    </source>
</evidence>
<dbReference type="Proteomes" id="UP000032544">
    <property type="component" value="Unassembled WGS sequence"/>
</dbReference>
<gene>
    <name evidence="3" type="ORF">LH29_10590</name>
</gene>
<evidence type="ECO:0000259" key="2">
    <source>
        <dbReference type="Pfam" id="PF22124"/>
    </source>
</evidence>
<feature type="domain" description="Glycosyl hydrolase family 95 catalytic" evidence="2">
    <location>
        <begin position="303"/>
        <end position="603"/>
    </location>
</feature>
<dbReference type="GO" id="GO:0004560">
    <property type="term" value="F:alpha-L-fucosidase activity"/>
    <property type="evidence" value="ECO:0007669"/>
    <property type="project" value="TreeGrafter"/>
</dbReference>
<dbReference type="InterPro" id="IPR049053">
    <property type="entry name" value="AFCA-like_C"/>
</dbReference>
<dbReference type="GO" id="GO:0005975">
    <property type="term" value="P:carbohydrate metabolic process"/>
    <property type="evidence" value="ECO:0007669"/>
    <property type="project" value="InterPro"/>
</dbReference>
<dbReference type="Pfam" id="PF22124">
    <property type="entry name" value="Glyco_hydro_95_cat"/>
    <property type="match status" value="1"/>
</dbReference>
<dbReference type="InterPro" id="IPR012341">
    <property type="entry name" value="6hp_glycosidase-like_sf"/>
</dbReference>
<comment type="caution">
    <text evidence="3">The sequence shown here is derived from an EMBL/GenBank/DDBJ whole genome shotgun (WGS) entry which is preliminary data.</text>
</comment>
<dbReference type="AlphaFoldDB" id="A0A0D8J985"/>
<reference evidence="3 4" key="1">
    <citation type="submission" date="2014-09" db="EMBL/GenBank/DDBJ databases">
        <title>Draft Genome Sequence of Draconibacterium sp. JN14CK-3.</title>
        <authorList>
            <person name="Dong C."/>
            <person name="Lai Q."/>
            <person name="Shao Z."/>
        </authorList>
    </citation>
    <scope>NUCLEOTIDE SEQUENCE [LARGE SCALE GENOMIC DNA]</scope>
    <source>
        <strain evidence="3 4">JN14CK-3</strain>
    </source>
</reference>
<dbReference type="EMBL" id="JRHC01000002">
    <property type="protein sequence ID" value="KJF43565.1"/>
    <property type="molecule type" value="Genomic_DNA"/>
</dbReference>
<dbReference type="InterPro" id="IPR054363">
    <property type="entry name" value="GH95_cat"/>
</dbReference>
<protein>
    <recommendedName>
        <fullName evidence="5">Alpha-L-fucosidase</fullName>
    </recommendedName>
</protein>
<sequence>MTIKQHLVLLLILIGIFNTSCQKKSGAELKSAVDWSDFLLRNDLVWEKMPVKWTEGAFVGNGILGTIFWKEANSLFFEISRTDAYDHRNGTSIYTSRYRMPNGNFSLGLESIEGGQGTMRLNLWNAEVSGQFSNETKKIDFKVLAHAIDEVLLFEVNVPEGETMNFSWHPDTIQTSRFSERGKKETAPYPAQHIEEMKGVNVSLADMPEDEMYNTHGRGVGQFATAWKIVEKGNGKYLVYVTEQYSYPGTTAKKIAVELVERAVQEEINSFVASHRDWWHQYYQKSFLSIPNSRLESFYWIQMYKMASATREDRPIIDLAGPWYMRDTKWPGIWWNLNTQLTYSPFFVANHATEGSSLINWMWKYRENLEANAGGNGRYAIGRSCPITLERPCPTKDYEVGDLGYALYNVWEQYRLTMDEDLLRDKLYPLIKGHYLFYMDHYVEKRKDNNYHLKPSGSPEYTRDGYPAPADCNYNLAIFKWMLRAMIEADQRLHLKDPEVEQVKNVLANLVPYPMDEAEGFMVGENQKFAYSHRHWSHLFMIYPFYEYTYDDPEQGAIIDQSLSHWLSYSEAYRGYSWLAAASMKAMKGEGNAARDFVLKSLDHERFPAQPNTLYIEGAPVIETPLYGARAIQDMILSSYNNTIRIFPAVPDNWKDAAFENLRADGAFLVSAKRAGGKTQFVKIESLAEEPCIVKADFNGEINAAGSREFKLTPLGDNKIQIDLKKGESVILYAGDKLDFTISKVDILDTANYWGVKK</sequence>
<dbReference type="Pfam" id="PF21307">
    <property type="entry name" value="Glyco_hydro_95_C"/>
    <property type="match status" value="1"/>
</dbReference>
<dbReference type="PATRIC" id="fig|1544798.3.peg.2271"/>
<dbReference type="Gene3D" id="1.50.10.10">
    <property type="match status" value="1"/>
</dbReference>
<evidence type="ECO:0000259" key="1">
    <source>
        <dbReference type="Pfam" id="PF21307"/>
    </source>
</evidence>
<dbReference type="PANTHER" id="PTHR31084">
    <property type="entry name" value="ALPHA-L-FUCOSIDASE 2"/>
    <property type="match status" value="1"/>
</dbReference>
<accession>A0A0D8J985</accession>
<keyword evidence="4" id="KW-1185">Reference proteome</keyword>
<dbReference type="STRING" id="1544798.LH29_10590"/>
<name>A0A0D8J985_9BACT</name>
<organism evidence="3 4">
    <name type="scientific">Draconibacterium sediminis</name>
    <dbReference type="NCBI Taxonomy" id="1544798"/>
    <lineage>
        <taxon>Bacteria</taxon>
        <taxon>Pseudomonadati</taxon>
        <taxon>Bacteroidota</taxon>
        <taxon>Bacteroidia</taxon>
        <taxon>Marinilabiliales</taxon>
        <taxon>Prolixibacteraceae</taxon>
        <taxon>Draconibacterium</taxon>
    </lineage>
</organism>